<reference evidence="1" key="1">
    <citation type="submission" date="2020-01" db="EMBL/GenBank/DDBJ databases">
        <authorList>
            <person name="Meier V. D."/>
            <person name="Meier V D."/>
        </authorList>
    </citation>
    <scope>NUCLEOTIDE SEQUENCE</scope>
    <source>
        <strain evidence="1">HLG_WM_MAG_10</strain>
    </source>
</reference>
<name>A0A6S6UBL6_9BACT</name>
<dbReference type="AlphaFoldDB" id="A0A6S6UBL6"/>
<gene>
    <name evidence="1" type="ORF">HELGO_WM47945</name>
</gene>
<organism evidence="1">
    <name type="scientific">uncultured Aureispira sp</name>
    <dbReference type="NCBI Taxonomy" id="1331704"/>
    <lineage>
        <taxon>Bacteria</taxon>
        <taxon>Pseudomonadati</taxon>
        <taxon>Bacteroidota</taxon>
        <taxon>Saprospiria</taxon>
        <taxon>Saprospirales</taxon>
        <taxon>Saprospiraceae</taxon>
        <taxon>Aureispira</taxon>
        <taxon>environmental samples</taxon>
    </lineage>
</organism>
<proteinExistence type="predicted"/>
<evidence type="ECO:0000313" key="1">
    <source>
        <dbReference type="EMBL" id="CAA6824129.1"/>
    </source>
</evidence>
<protein>
    <recommendedName>
        <fullName evidence="2">DUF3299 domain-containing protein</fullName>
    </recommendedName>
</protein>
<accession>A0A6S6UBL6</accession>
<evidence type="ECO:0008006" key="2">
    <source>
        <dbReference type="Google" id="ProtNLM"/>
    </source>
</evidence>
<dbReference type="EMBL" id="CACVAQ010000340">
    <property type="protein sequence ID" value="CAA6824129.1"/>
    <property type="molecule type" value="Genomic_DNA"/>
</dbReference>
<sequence length="222" mass="24810">MIKKIGFFAILLGLLVFLQPNLFKGILGLNKAETATEEENPAGFVRGNGETTTTITTEYAEGYSADNFGEVFDSPMDGKFIVEKEIQPIGPWEDLLTLKFDIRFDESVDDVIFEPKLSKRVRQYEGKIIELEGFIIPHDIAADAMASVDDSGQQFMFSAFPLASCFFCGGAGAESVMEAFPKDPMQYTDQKVTIRGRLEFNTTDFLKLPYQLKEVVLVETNL</sequence>